<evidence type="ECO:0000256" key="1">
    <source>
        <dbReference type="SAM" id="MobiDB-lite"/>
    </source>
</evidence>
<name>A0A372M2W5_9ACTN</name>
<keyword evidence="3" id="KW-1185">Reference proteome</keyword>
<sequence length="92" mass="10164">MGKDAEDAAHTESSQGGLVCPACKRPVETVVRRRKVLGAFVPVWGPGPCHNEQCHAYVEGEPEPVKKIGRHSRKRPGREIRPDRDVRPDGKS</sequence>
<dbReference type="Proteomes" id="UP000263094">
    <property type="component" value="Unassembled WGS sequence"/>
</dbReference>
<evidence type="ECO:0000313" key="3">
    <source>
        <dbReference type="Proteomes" id="UP000263094"/>
    </source>
</evidence>
<protein>
    <submittedName>
        <fullName evidence="2">Uncharacterized protein</fullName>
    </submittedName>
</protein>
<reference evidence="2 3" key="1">
    <citation type="submission" date="2018-08" db="EMBL/GenBank/DDBJ databases">
        <title>Isolation, diversity and antifungal activity of Actinobacteria from wheat.</title>
        <authorList>
            <person name="Han C."/>
        </authorList>
    </citation>
    <scope>NUCLEOTIDE SEQUENCE [LARGE SCALE GENOMIC DNA]</scope>
    <source>
        <strain evidence="2 3">NEAU-YY421</strain>
    </source>
</reference>
<evidence type="ECO:0000313" key="2">
    <source>
        <dbReference type="EMBL" id="RFU84803.1"/>
    </source>
</evidence>
<feature type="compositionally biased region" description="Basic residues" evidence="1">
    <location>
        <begin position="67"/>
        <end position="76"/>
    </location>
</feature>
<proteinExistence type="predicted"/>
<organism evidence="2 3">
    <name type="scientific">Streptomyces triticagri</name>
    <dbReference type="NCBI Taxonomy" id="2293568"/>
    <lineage>
        <taxon>Bacteria</taxon>
        <taxon>Bacillati</taxon>
        <taxon>Actinomycetota</taxon>
        <taxon>Actinomycetes</taxon>
        <taxon>Kitasatosporales</taxon>
        <taxon>Streptomycetaceae</taxon>
        <taxon>Streptomyces</taxon>
    </lineage>
</organism>
<accession>A0A372M2W5</accession>
<dbReference type="AlphaFoldDB" id="A0A372M2W5"/>
<dbReference type="EMBL" id="QUAK01000112">
    <property type="protein sequence ID" value="RFU84803.1"/>
    <property type="molecule type" value="Genomic_DNA"/>
</dbReference>
<feature type="compositionally biased region" description="Basic and acidic residues" evidence="1">
    <location>
        <begin position="77"/>
        <end position="92"/>
    </location>
</feature>
<comment type="caution">
    <text evidence="2">The sequence shown here is derived from an EMBL/GenBank/DDBJ whole genome shotgun (WGS) entry which is preliminary data.</text>
</comment>
<gene>
    <name evidence="2" type="ORF">DY218_20645</name>
</gene>
<feature type="region of interest" description="Disordered" evidence="1">
    <location>
        <begin position="60"/>
        <end position="92"/>
    </location>
</feature>